<feature type="region of interest" description="Disordered" evidence="1">
    <location>
        <begin position="1"/>
        <end position="27"/>
    </location>
</feature>
<reference evidence="2" key="1">
    <citation type="submission" date="2014-05" db="EMBL/GenBank/DDBJ databases">
        <authorList>
            <person name="Chronopoulou M."/>
        </authorList>
    </citation>
    <scope>NUCLEOTIDE SEQUENCE</scope>
    <source>
        <tissue evidence="2">Whole organism</tissue>
    </source>
</reference>
<dbReference type="AlphaFoldDB" id="A0A0K2VLG0"/>
<sequence length="52" mass="6225">MRPTKSAQEEENKRKTHTKLKDRKQTKKVEQLKVLTLHMYQDNWSTGPDTLK</sequence>
<name>A0A0K2VLG0_LEPSM</name>
<dbReference type="EMBL" id="HACA01033927">
    <property type="protein sequence ID" value="CDW51289.1"/>
    <property type="molecule type" value="Transcribed_RNA"/>
</dbReference>
<organism evidence="2">
    <name type="scientific">Lepeophtheirus salmonis</name>
    <name type="common">Salmon louse</name>
    <name type="synonym">Caligus salmonis</name>
    <dbReference type="NCBI Taxonomy" id="72036"/>
    <lineage>
        <taxon>Eukaryota</taxon>
        <taxon>Metazoa</taxon>
        <taxon>Ecdysozoa</taxon>
        <taxon>Arthropoda</taxon>
        <taxon>Crustacea</taxon>
        <taxon>Multicrustacea</taxon>
        <taxon>Hexanauplia</taxon>
        <taxon>Copepoda</taxon>
        <taxon>Siphonostomatoida</taxon>
        <taxon>Caligidae</taxon>
        <taxon>Lepeophtheirus</taxon>
    </lineage>
</organism>
<feature type="compositionally biased region" description="Basic residues" evidence="1">
    <location>
        <begin position="14"/>
        <end position="26"/>
    </location>
</feature>
<evidence type="ECO:0000313" key="2">
    <source>
        <dbReference type="EMBL" id="CDW51289.1"/>
    </source>
</evidence>
<accession>A0A0K2VLG0</accession>
<evidence type="ECO:0000256" key="1">
    <source>
        <dbReference type="SAM" id="MobiDB-lite"/>
    </source>
</evidence>
<proteinExistence type="predicted"/>
<protein>
    <submittedName>
        <fullName evidence="2">Uncharacterized protein</fullName>
    </submittedName>
</protein>